<proteinExistence type="predicted"/>
<evidence type="ECO:0000313" key="2">
    <source>
        <dbReference type="Proteomes" id="UP000580910"/>
    </source>
</evidence>
<dbReference type="RefSeq" id="WP_182540493.1">
    <property type="nucleotide sequence ID" value="NZ_JACGXA010000001.1"/>
</dbReference>
<gene>
    <name evidence="1" type="ORF">FB382_003033</name>
</gene>
<evidence type="ECO:0000313" key="1">
    <source>
        <dbReference type="EMBL" id="MBA8804742.1"/>
    </source>
</evidence>
<dbReference type="Proteomes" id="UP000580910">
    <property type="component" value="Unassembled WGS sequence"/>
</dbReference>
<reference evidence="1 2" key="1">
    <citation type="submission" date="2020-07" db="EMBL/GenBank/DDBJ databases">
        <title>Sequencing the genomes of 1000 actinobacteria strains.</title>
        <authorList>
            <person name="Klenk H.-P."/>
        </authorList>
    </citation>
    <scope>NUCLEOTIDE SEQUENCE [LARGE SCALE GENOMIC DNA]</scope>
    <source>
        <strain evidence="1 2">DSM 21349</strain>
    </source>
</reference>
<accession>A0A7W3J1Y5</accession>
<protein>
    <submittedName>
        <fullName evidence="1">Uncharacterized protein</fullName>
    </submittedName>
</protein>
<keyword evidence="2" id="KW-1185">Reference proteome</keyword>
<organism evidence="1 2">
    <name type="scientific">Nocardioides ginsengisegetis</name>
    <dbReference type="NCBI Taxonomy" id="661491"/>
    <lineage>
        <taxon>Bacteria</taxon>
        <taxon>Bacillati</taxon>
        <taxon>Actinomycetota</taxon>
        <taxon>Actinomycetes</taxon>
        <taxon>Propionibacteriales</taxon>
        <taxon>Nocardioidaceae</taxon>
        <taxon>Nocardioides</taxon>
    </lineage>
</organism>
<dbReference type="AlphaFoldDB" id="A0A7W3J1Y5"/>
<name>A0A7W3J1Y5_9ACTN</name>
<dbReference type="EMBL" id="JACGXA010000001">
    <property type="protein sequence ID" value="MBA8804742.1"/>
    <property type="molecule type" value="Genomic_DNA"/>
</dbReference>
<comment type="caution">
    <text evidence="1">The sequence shown here is derived from an EMBL/GenBank/DDBJ whole genome shotgun (WGS) entry which is preliminary data.</text>
</comment>
<sequence>MIVDERTPTSSGCGSYDPGHLLHWAHWKQASAAECVAVLDVIQSGSSIEIVLAGEPSLRWYHHDPLALATALAGTHGPILLSRRHQALRVDGYWFNCATDVRALAACG</sequence>